<evidence type="ECO:0000313" key="1">
    <source>
        <dbReference type="EMBL" id="QGZ39556.1"/>
    </source>
</evidence>
<sequence length="138" mass="15815">MFDEYDRYLSNEWNIDYWYDIGVIQAADMLDEFCDKDWERLLESLPNKQEEWKCRCAETLGEVECSIVFLVLEKLIETSSRNQLMAVIDAIRAQALGGRKMKMTTDLQAVLVILRQGAGKIDNMVLDDLNAVLSNDGA</sequence>
<dbReference type="AlphaFoldDB" id="A0A562PVH9"/>
<reference evidence="2 3" key="1">
    <citation type="journal article" date="2015" name="Stand. Genomic Sci.">
        <title>Genomic Encyclopedia of Bacterial and Archaeal Type Strains, Phase III: the genomes of soil and plant-associated and newly described type strains.</title>
        <authorList>
            <person name="Whitman W.B."/>
            <person name="Woyke T."/>
            <person name="Klenk H.P."/>
            <person name="Zhou Y."/>
            <person name="Lilburn T.G."/>
            <person name="Beck B.J."/>
            <person name="De Vos P."/>
            <person name="Vandamme P."/>
            <person name="Eisen J.A."/>
            <person name="Garrity G."/>
            <person name="Hugenholtz P."/>
            <person name="Kyrpides N.C."/>
        </authorList>
    </citation>
    <scope>NUCLEOTIDE SEQUENCE [LARGE SCALE GENOMIC DNA]</scope>
    <source>
        <strain evidence="2 3">CGMCC 1.10685</strain>
    </source>
</reference>
<evidence type="ECO:0000313" key="2">
    <source>
        <dbReference type="EMBL" id="TWI48451.1"/>
    </source>
</evidence>
<evidence type="ECO:0000313" key="3">
    <source>
        <dbReference type="Proteomes" id="UP000315112"/>
    </source>
</evidence>
<name>A0A562PVH9_9BURK</name>
<evidence type="ECO:0008006" key="5">
    <source>
        <dbReference type="Google" id="ProtNLM"/>
    </source>
</evidence>
<protein>
    <recommendedName>
        <fullName evidence="5">Immunity protein 30 domain-containing protein</fullName>
    </recommendedName>
</protein>
<accession>A0A562PVH9</accession>
<reference evidence="2" key="2">
    <citation type="submission" date="2019-07" db="EMBL/GenBank/DDBJ databases">
        <authorList>
            <person name="Whitman W."/>
            <person name="Huntemann M."/>
            <person name="Clum A."/>
            <person name="Pillay M."/>
            <person name="Palaniappan K."/>
            <person name="Varghese N."/>
            <person name="Mikhailova N."/>
            <person name="Stamatis D."/>
            <person name="Reddy T."/>
            <person name="Daum C."/>
            <person name="Shapiro N."/>
            <person name="Ivanova N."/>
            <person name="Kyrpides N."/>
            <person name="Woyke T."/>
        </authorList>
    </citation>
    <scope>NUCLEOTIDE SEQUENCE</scope>
    <source>
        <strain evidence="2">CGMCC 1.10685</strain>
    </source>
</reference>
<organism evidence="2 3">
    <name type="scientific">Pseudoduganella flava</name>
    <dbReference type="NCBI Taxonomy" id="871742"/>
    <lineage>
        <taxon>Bacteria</taxon>
        <taxon>Pseudomonadati</taxon>
        <taxon>Pseudomonadota</taxon>
        <taxon>Betaproteobacteria</taxon>
        <taxon>Burkholderiales</taxon>
        <taxon>Oxalobacteraceae</taxon>
        <taxon>Telluria group</taxon>
        <taxon>Pseudoduganella</taxon>
    </lineage>
</organism>
<proteinExistence type="predicted"/>
<dbReference type="EMBL" id="VLKW01000003">
    <property type="protein sequence ID" value="TWI48451.1"/>
    <property type="molecule type" value="Genomic_DNA"/>
</dbReference>
<dbReference type="EMBL" id="CP046904">
    <property type="protein sequence ID" value="QGZ39556.1"/>
    <property type="molecule type" value="Genomic_DNA"/>
</dbReference>
<gene>
    <name evidence="1" type="ORF">GO485_11195</name>
    <name evidence="2" type="ORF">IP92_01840</name>
</gene>
<keyword evidence="4" id="KW-1185">Reference proteome</keyword>
<dbReference type="Proteomes" id="UP000315112">
    <property type="component" value="Unassembled WGS sequence"/>
</dbReference>
<reference evidence="1 4" key="3">
    <citation type="submission" date="2019-12" db="EMBL/GenBank/DDBJ databases">
        <title>Draft Genome Sequences of Six Type Strains of the Genus Massilia.</title>
        <authorList>
            <person name="Miess H."/>
            <person name="Frediansyah A."/>
            <person name="Goeker M."/>
            <person name="Gross H."/>
        </authorList>
    </citation>
    <scope>NUCLEOTIDE SEQUENCE [LARGE SCALE GENOMIC DNA]</scope>
    <source>
        <strain evidence="1 4">DSM 26639</strain>
    </source>
</reference>
<evidence type="ECO:0000313" key="4">
    <source>
        <dbReference type="Proteomes" id="UP000437862"/>
    </source>
</evidence>
<dbReference type="Proteomes" id="UP000437862">
    <property type="component" value="Chromosome"/>
</dbReference>
<dbReference type="OrthoDB" id="9155142at2"/>
<dbReference type="RefSeq" id="WP_145874247.1">
    <property type="nucleotide sequence ID" value="NZ_CP046904.1"/>
</dbReference>